<protein>
    <submittedName>
        <fullName evidence="2">Nucleoside-diphosphate-sugar epimerase</fullName>
    </submittedName>
</protein>
<dbReference type="GO" id="GO:0005737">
    <property type="term" value="C:cytoplasm"/>
    <property type="evidence" value="ECO:0007669"/>
    <property type="project" value="TreeGrafter"/>
</dbReference>
<name>A0A4R7IWZ8_9ACTN</name>
<dbReference type="PANTHER" id="PTHR48079:SF6">
    <property type="entry name" value="NAD(P)-BINDING DOMAIN-CONTAINING PROTEIN-RELATED"/>
    <property type="match status" value="1"/>
</dbReference>
<dbReference type="EMBL" id="SOAW01000004">
    <property type="protein sequence ID" value="TDT29125.1"/>
    <property type="molecule type" value="Genomic_DNA"/>
</dbReference>
<dbReference type="RefSeq" id="WP_133756117.1">
    <property type="nucleotide sequence ID" value="NZ_SOAW01000004.1"/>
</dbReference>
<gene>
    <name evidence="2" type="ORF">CLV29_3224</name>
</gene>
<dbReference type="Pfam" id="PF01370">
    <property type="entry name" value="Epimerase"/>
    <property type="match status" value="1"/>
</dbReference>
<dbReference type="Proteomes" id="UP000295371">
    <property type="component" value="Unassembled WGS sequence"/>
</dbReference>
<dbReference type="GO" id="GO:0004029">
    <property type="term" value="F:aldehyde dehydrogenase (NAD+) activity"/>
    <property type="evidence" value="ECO:0007669"/>
    <property type="project" value="TreeGrafter"/>
</dbReference>
<evidence type="ECO:0000313" key="2">
    <source>
        <dbReference type="EMBL" id="TDT29125.1"/>
    </source>
</evidence>
<comment type="caution">
    <text evidence="2">The sequence shown here is derived from an EMBL/GenBank/DDBJ whole genome shotgun (WGS) entry which is preliminary data.</text>
</comment>
<keyword evidence="3" id="KW-1185">Reference proteome</keyword>
<evidence type="ECO:0000259" key="1">
    <source>
        <dbReference type="Pfam" id="PF01370"/>
    </source>
</evidence>
<organism evidence="2 3">
    <name type="scientific">Naumannella halotolerans</name>
    <dbReference type="NCBI Taxonomy" id="993414"/>
    <lineage>
        <taxon>Bacteria</taxon>
        <taxon>Bacillati</taxon>
        <taxon>Actinomycetota</taxon>
        <taxon>Actinomycetes</taxon>
        <taxon>Propionibacteriales</taxon>
        <taxon>Propionibacteriaceae</taxon>
        <taxon>Naumannella</taxon>
    </lineage>
</organism>
<evidence type="ECO:0000313" key="3">
    <source>
        <dbReference type="Proteomes" id="UP000295371"/>
    </source>
</evidence>
<dbReference type="AlphaFoldDB" id="A0A4R7IWZ8"/>
<accession>A0A4R7IWZ8</accession>
<proteinExistence type="predicted"/>
<dbReference type="PANTHER" id="PTHR48079">
    <property type="entry name" value="PROTEIN YEEZ"/>
    <property type="match status" value="1"/>
</dbReference>
<reference evidence="2 3" key="1">
    <citation type="submission" date="2019-03" db="EMBL/GenBank/DDBJ databases">
        <title>Genomic Encyclopedia of Archaeal and Bacterial Type Strains, Phase II (KMG-II): from individual species to whole genera.</title>
        <authorList>
            <person name="Goeker M."/>
        </authorList>
    </citation>
    <scope>NUCLEOTIDE SEQUENCE [LARGE SCALE GENOMIC DNA]</scope>
    <source>
        <strain evidence="2 3">DSM 24323</strain>
    </source>
</reference>
<dbReference type="OrthoDB" id="9795501at2"/>
<dbReference type="Gene3D" id="3.40.50.720">
    <property type="entry name" value="NAD(P)-binding Rossmann-like Domain"/>
    <property type="match status" value="1"/>
</dbReference>
<dbReference type="SUPFAM" id="SSF51735">
    <property type="entry name" value="NAD(P)-binding Rossmann-fold domains"/>
    <property type="match status" value="1"/>
</dbReference>
<sequence>MRVLVTGASGMLGRGVADALDRRGETVTVLQRRSLPGGPFREVRGDLGDPDVVGRATAGQDAVIHLAAKVNVVGAWADYVRTNIDGTQNLLQAAQEAGVGAFVQISSPSVAHAGRSLVGVGAGPADPRHARGNYARSKAAAELLALAADRPGFAVTAIRPHLVWGPGDTQLIGRIQDRARSGRLPLLGPATALMDTTYVTNAVDAIVAALDRIETAQGRALVVTNGEPRPIGELMADICTAGGVPVPTLRIPPSLAWTAGAAVEGAMWAAARLPGVPEITEPPLTRFLAEQLSTAHWFDQRETRQVLDWRPRVSLAEGFERLAAAAS</sequence>
<dbReference type="InterPro" id="IPR051783">
    <property type="entry name" value="NAD(P)-dependent_oxidoreduct"/>
</dbReference>
<dbReference type="InterPro" id="IPR036291">
    <property type="entry name" value="NAD(P)-bd_dom_sf"/>
</dbReference>
<feature type="domain" description="NAD-dependent epimerase/dehydratase" evidence="1">
    <location>
        <begin position="3"/>
        <end position="221"/>
    </location>
</feature>
<dbReference type="InterPro" id="IPR001509">
    <property type="entry name" value="Epimerase_deHydtase"/>
</dbReference>